<proteinExistence type="predicted"/>
<evidence type="ECO:0000256" key="1">
    <source>
        <dbReference type="SAM" id="MobiDB-lite"/>
    </source>
</evidence>
<sequence length="156" mass="16801">MTRVNINLVYSGFQEGEIATLDDLTFIVGFDIEEVEFVEEVEERGLQWLGGLRPRGDGGFEEIGVGVVVGETVARAGDQVEELRDAVEEVEGLGDEEEEERLGEVAEDAADGEDHAREVAVGVADEDAGGVPVVEEEGERDADEGEEHVEGEEGIV</sequence>
<dbReference type="Proteomes" id="UP000322873">
    <property type="component" value="Unassembled WGS sequence"/>
</dbReference>
<evidence type="ECO:0000313" key="3">
    <source>
        <dbReference type="Proteomes" id="UP000322873"/>
    </source>
</evidence>
<dbReference type="AlphaFoldDB" id="A0A5M9J7R2"/>
<keyword evidence="3" id="KW-1185">Reference proteome</keyword>
<feature type="region of interest" description="Disordered" evidence="1">
    <location>
        <begin position="90"/>
        <end position="156"/>
    </location>
</feature>
<feature type="compositionally biased region" description="Acidic residues" evidence="1">
    <location>
        <begin position="90"/>
        <end position="111"/>
    </location>
</feature>
<name>A0A5M9J7R2_MONFR</name>
<evidence type="ECO:0000313" key="2">
    <source>
        <dbReference type="EMBL" id="KAA8564560.1"/>
    </source>
</evidence>
<organism evidence="2 3">
    <name type="scientific">Monilinia fructicola</name>
    <name type="common">Brown rot fungus</name>
    <name type="synonym">Ciboria fructicola</name>
    <dbReference type="NCBI Taxonomy" id="38448"/>
    <lineage>
        <taxon>Eukaryota</taxon>
        <taxon>Fungi</taxon>
        <taxon>Dikarya</taxon>
        <taxon>Ascomycota</taxon>
        <taxon>Pezizomycotina</taxon>
        <taxon>Leotiomycetes</taxon>
        <taxon>Helotiales</taxon>
        <taxon>Sclerotiniaceae</taxon>
        <taxon>Monilinia</taxon>
    </lineage>
</organism>
<dbReference type="EMBL" id="VICG01000015">
    <property type="protein sequence ID" value="KAA8564560.1"/>
    <property type="molecule type" value="Genomic_DNA"/>
</dbReference>
<accession>A0A5M9J7R2</accession>
<reference evidence="2 3" key="1">
    <citation type="submission" date="2019-06" db="EMBL/GenBank/DDBJ databases">
        <title>Genome Sequence of the Brown Rot Fungal Pathogen Monilinia fructicola.</title>
        <authorList>
            <person name="De Miccolis Angelini R.M."/>
            <person name="Landi L."/>
            <person name="Abate D."/>
            <person name="Pollastro S."/>
            <person name="Romanazzi G."/>
            <person name="Faretra F."/>
        </authorList>
    </citation>
    <scope>NUCLEOTIDE SEQUENCE [LARGE SCALE GENOMIC DNA]</scope>
    <source>
        <strain evidence="2 3">Mfrc123</strain>
    </source>
</reference>
<gene>
    <name evidence="2" type="ORF">EYC84_011480</name>
</gene>
<protein>
    <submittedName>
        <fullName evidence="2">Uncharacterized protein</fullName>
    </submittedName>
</protein>
<feature type="compositionally biased region" description="Acidic residues" evidence="1">
    <location>
        <begin position="124"/>
        <end position="156"/>
    </location>
</feature>
<comment type="caution">
    <text evidence="2">The sequence shown here is derived from an EMBL/GenBank/DDBJ whole genome shotgun (WGS) entry which is preliminary data.</text>
</comment>